<proteinExistence type="predicted"/>
<evidence type="ECO:0000313" key="2">
    <source>
        <dbReference type="Proteomes" id="UP000308886"/>
    </source>
</evidence>
<keyword evidence="2" id="KW-1185">Reference proteome</keyword>
<accession>A0AC61QP85</accession>
<comment type="caution">
    <text evidence="1">The sequence shown here is derived from an EMBL/GenBank/DDBJ whole genome shotgun (WGS) entry which is preliminary data.</text>
</comment>
<organism evidence="1 2">
    <name type="scientific">Palleniella muris</name>
    <dbReference type="NCBI Taxonomy" id="3038145"/>
    <lineage>
        <taxon>Bacteria</taxon>
        <taxon>Pseudomonadati</taxon>
        <taxon>Bacteroidota</taxon>
        <taxon>Bacteroidia</taxon>
        <taxon>Bacteroidales</taxon>
        <taxon>Prevotellaceae</taxon>
        <taxon>Palleniella</taxon>
    </lineage>
</organism>
<reference evidence="1" key="1">
    <citation type="submission" date="2019-04" db="EMBL/GenBank/DDBJ databases">
        <title>Microbes associate with the intestines of laboratory mice.</title>
        <authorList>
            <person name="Navarre W."/>
            <person name="Wong E."/>
            <person name="Huang K."/>
            <person name="Tropini C."/>
            <person name="Ng K."/>
            <person name="Yu B."/>
        </authorList>
    </citation>
    <scope>NUCLEOTIDE SEQUENCE</scope>
    <source>
        <strain evidence="1">NM73_A23</strain>
    </source>
</reference>
<gene>
    <name evidence="1" type="ORF">E5358_09730</name>
</gene>
<protein>
    <submittedName>
        <fullName evidence="1">Uncharacterized protein</fullName>
    </submittedName>
</protein>
<sequence length="64" mass="7575">MLKGNITFVCTDCGQEFDEMGIQWKNTDLITPVKCVKCGSIRTFPKIISWLDRVRYKMLWKQME</sequence>
<dbReference type="Proteomes" id="UP000308886">
    <property type="component" value="Unassembled WGS sequence"/>
</dbReference>
<evidence type="ECO:0000313" key="1">
    <source>
        <dbReference type="EMBL" id="TGX81566.1"/>
    </source>
</evidence>
<name>A0AC61QP85_9BACT</name>
<dbReference type="EMBL" id="SRZC01000015">
    <property type="protein sequence ID" value="TGX81566.1"/>
    <property type="molecule type" value="Genomic_DNA"/>
</dbReference>